<proteinExistence type="predicted"/>
<dbReference type="EMBL" id="JAMGBE010000003">
    <property type="protein sequence ID" value="MCL6730133.1"/>
    <property type="molecule type" value="Genomic_DNA"/>
</dbReference>
<dbReference type="InterPro" id="IPR011335">
    <property type="entry name" value="Restrct_endonuc-II-like"/>
</dbReference>
<name>A0ABT0S2Q4_9SPHN</name>
<reference evidence="2" key="1">
    <citation type="submission" date="2022-05" db="EMBL/GenBank/DDBJ databases">
        <authorList>
            <person name="Jo J.-H."/>
            <person name="Im W.-T."/>
        </authorList>
    </citation>
    <scope>NUCLEOTIDE SEQUENCE</scope>
    <source>
        <strain evidence="2">SE220</strain>
    </source>
</reference>
<dbReference type="RefSeq" id="WP_249831635.1">
    <property type="nucleotide sequence ID" value="NZ_JAMGBE010000003.1"/>
</dbReference>
<gene>
    <name evidence="2" type="ORF">LZ538_08725</name>
</gene>
<dbReference type="Pfam" id="PF09588">
    <property type="entry name" value="YqaJ"/>
    <property type="match status" value="1"/>
</dbReference>
<dbReference type="InterPro" id="IPR019080">
    <property type="entry name" value="YqaJ_viral_recombinase"/>
</dbReference>
<feature type="domain" description="YqaJ viral recombinase" evidence="1">
    <location>
        <begin position="44"/>
        <end position="167"/>
    </location>
</feature>
<protein>
    <submittedName>
        <fullName evidence="2">YqaJ viral recombinase family protein</fullName>
    </submittedName>
</protein>
<dbReference type="SUPFAM" id="SSF52980">
    <property type="entry name" value="Restriction endonuclease-like"/>
    <property type="match status" value="1"/>
</dbReference>
<sequence length="297" mass="33880">MEQWTSPSLLEKNLEFIAGLERPKRRHHWPHFRELSLDQDEMGARLLGVGGSDANVILSGDSKKLRSLWEEKRCLRPSEDLSDVLAVNLGNWTEAFNRQWYEKVSGNAITRIRESSVCFNDAWRRCTIDGFVHELGAVWEAKHTNAFSSLDDILERFMPQLQHNMAVLKAERAVLSVIFGNHKYEIIEVASDWLYQQDLLTAERQFWDCVIRGTEPVPVEPPPTPRPLGTREVCFEGNNAWASAAFDWLENRLAAKTHANASAQIKQLIDEDVTRAFGHGIEAKRSRAGAITIREFV</sequence>
<dbReference type="InterPro" id="IPR011604">
    <property type="entry name" value="PDDEXK-like_dom_sf"/>
</dbReference>
<comment type="caution">
    <text evidence="2">The sequence shown here is derived from an EMBL/GenBank/DDBJ whole genome shotgun (WGS) entry which is preliminary data.</text>
</comment>
<dbReference type="Proteomes" id="UP001165342">
    <property type="component" value="Unassembled WGS sequence"/>
</dbReference>
<accession>A0ABT0S2Q4</accession>
<evidence type="ECO:0000313" key="3">
    <source>
        <dbReference type="Proteomes" id="UP001165342"/>
    </source>
</evidence>
<evidence type="ECO:0000259" key="1">
    <source>
        <dbReference type="Pfam" id="PF09588"/>
    </source>
</evidence>
<keyword evidence="3" id="KW-1185">Reference proteome</keyword>
<organism evidence="2 3">
    <name type="scientific">Sphingomonas hankyongi</name>
    <dbReference type="NCBI Taxonomy" id="2908209"/>
    <lineage>
        <taxon>Bacteria</taxon>
        <taxon>Pseudomonadati</taxon>
        <taxon>Pseudomonadota</taxon>
        <taxon>Alphaproteobacteria</taxon>
        <taxon>Sphingomonadales</taxon>
        <taxon>Sphingomonadaceae</taxon>
        <taxon>Sphingomonas</taxon>
    </lineage>
</organism>
<dbReference type="Gene3D" id="3.90.320.10">
    <property type="match status" value="1"/>
</dbReference>
<evidence type="ECO:0000313" key="2">
    <source>
        <dbReference type="EMBL" id="MCL6730133.1"/>
    </source>
</evidence>